<accession>A0A9X9LX48</accession>
<evidence type="ECO:0000313" key="2">
    <source>
        <dbReference type="Proteomes" id="UP000269945"/>
    </source>
</evidence>
<gene>
    <name evidence="1" type="ORF">BN2614_LOCUS3</name>
</gene>
<dbReference type="AlphaFoldDB" id="A0A9X9LX48"/>
<evidence type="ECO:0000313" key="1">
    <source>
        <dbReference type="EMBL" id="VCW98289.1"/>
    </source>
</evidence>
<feature type="non-terminal residue" evidence="1">
    <location>
        <position position="109"/>
    </location>
</feature>
<protein>
    <submittedName>
        <fullName evidence="1">Uncharacterized protein</fullName>
    </submittedName>
</protein>
<name>A0A9X9LX48_GULGU</name>
<dbReference type="Proteomes" id="UP000269945">
    <property type="component" value="Unassembled WGS sequence"/>
</dbReference>
<dbReference type="EMBL" id="CYRY02025013">
    <property type="protein sequence ID" value="VCW98289.1"/>
    <property type="molecule type" value="Genomic_DNA"/>
</dbReference>
<proteinExistence type="predicted"/>
<organism evidence="1 2">
    <name type="scientific">Gulo gulo</name>
    <name type="common">Wolverine</name>
    <name type="synonym">Gluton</name>
    <dbReference type="NCBI Taxonomy" id="48420"/>
    <lineage>
        <taxon>Eukaryota</taxon>
        <taxon>Metazoa</taxon>
        <taxon>Chordata</taxon>
        <taxon>Craniata</taxon>
        <taxon>Vertebrata</taxon>
        <taxon>Euteleostomi</taxon>
        <taxon>Mammalia</taxon>
        <taxon>Eutheria</taxon>
        <taxon>Laurasiatheria</taxon>
        <taxon>Carnivora</taxon>
        <taxon>Caniformia</taxon>
        <taxon>Musteloidea</taxon>
        <taxon>Mustelidae</taxon>
        <taxon>Guloninae</taxon>
        <taxon>Gulo</taxon>
    </lineage>
</organism>
<keyword evidence="2" id="KW-1185">Reference proteome</keyword>
<sequence>MISAFFLPPASLPRSLLACAIPSLASLSPSLSIFPWAQRCTKVFPTLLMPPSSCFPRSDHPPSPVCLPSLPPRHGPSLAAGAHTQLLPRMAGSLWPDSLPVPTPSSLTC</sequence>
<comment type="caution">
    <text evidence="1">The sequence shown here is derived from an EMBL/GenBank/DDBJ whole genome shotgun (WGS) entry which is preliminary data.</text>
</comment>
<reference evidence="1 2" key="1">
    <citation type="submission" date="2018-10" db="EMBL/GenBank/DDBJ databases">
        <authorList>
            <person name="Ekblom R."/>
            <person name="Jareborg N."/>
        </authorList>
    </citation>
    <scope>NUCLEOTIDE SEQUENCE [LARGE SCALE GENOMIC DNA]</scope>
    <source>
        <tissue evidence="1">Muscle</tissue>
    </source>
</reference>